<reference evidence="1 2" key="1">
    <citation type="submission" date="2012-05" db="EMBL/GenBank/DDBJ databases">
        <authorList>
            <person name="Weinstock G."/>
            <person name="Sodergren E."/>
            <person name="Lobos E.A."/>
            <person name="Fulton L."/>
            <person name="Fulton R."/>
            <person name="Courtney L."/>
            <person name="Fronick C."/>
            <person name="O'Laughlin M."/>
            <person name="Godfrey J."/>
            <person name="Wilson R.M."/>
            <person name="Miner T."/>
            <person name="Farmer C."/>
            <person name="Delehaunty K."/>
            <person name="Cordes M."/>
            <person name="Minx P."/>
            <person name="Tomlinson C."/>
            <person name="Chen J."/>
            <person name="Wollam A."/>
            <person name="Pepin K.H."/>
            <person name="Bhonagiri V."/>
            <person name="Zhang X."/>
            <person name="Suruliraj S."/>
            <person name="Warren W."/>
            <person name="Mitreva M."/>
            <person name="Mardis E.R."/>
            <person name="Wilson R.K."/>
        </authorList>
    </citation>
    <scope>NUCLEOTIDE SEQUENCE [LARGE SCALE GENOMIC DNA]</scope>
    <source>
        <strain evidence="1 2">F0055</strain>
    </source>
</reference>
<protein>
    <submittedName>
        <fullName evidence="1">Uncharacterized protein</fullName>
    </submittedName>
</protein>
<gene>
    <name evidence="1" type="ORF">HMPREF9151_01858</name>
</gene>
<evidence type="ECO:0000313" key="1">
    <source>
        <dbReference type="EMBL" id="EKX98903.1"/>
    </source>
</evidence>
<keyword evidence="2" id="KW-1185">Reference proteome</keyword>
<dbReference type="Proteomes" id="UP000010433">
    <property type="component" value="Unassembled WGS sequence"/>
</dbReference>
<dbReference type="PATRIC" id="fig|1127699.3.peg.1708"/>
<dbReference type="STRING" id="1127699.HMPREF9151_01858"/>
<organism evidence="1 2">
    <name type="scientific">Hoylesella saccharolytica F0055</name>
    <dbReference type="NCBI Taxonomy" id="1127699"/>
    <lineage>
        <taxon>Bacteria</taxon>
        <taxon>Pseudomonadati</taxon>
        <taxon>Bacteroidota</taxon>
        <taxon>Bacteroidia</taxon>
        <taxon>Bacteroidales</taxon>
        <taxon>Prevotellaceae</taxon>
        <taxon>Hoylesella</taxon>
    </lineage>
</organism>
<sequence length="39" mass="4514">MLLGCKSYAFRLQNLCFYLSKGMLLEAKTYAFATPFILF</sequence>
<comment type="caution">
    <text evidence="1">The sequence shown here is derived from an EMBL/GenBank/DDBJ whole genome shotgun (WGS) entry which is preliminary data.</text>
</comment>
<name>L1N5Y9_9BACT</name>
<proteinExistence type="predicted"/>
<dbReference type="EMBL" id="AMEP01000107">
    <property type="protein sequence ID" value="EKX98903.1"/>
    <property type="molecule type" value="Genomic_DNA"/>
</dbReference>
<accession>L1N5Y9</accession>
<dbReference type="AlphaFoldDB" id="L1N5Y9"/>
<dbReference type="HOGENOM" id="CLU_3314872_0_0_10"/>
<evidence type="ECO:0000313" key="2">
    <source>
        <dbReference type="Proteomes" id="UP000010433"/>
    </source>
</evidence>